<sequence>MSLSVSTKKVSEERRECLGSRCPPPYLSPPPPHLCCTQGRCTLFDPVILKRREIPEEMAAIPRASLGLVAIMLLALDIVLPNVQAQAPAPAPTSDGDLIFILPFWDGGLTYCFFVGAGASIDQGIAYLLLLVALVLTYLVHPLDDASTPLKALIN</sequence>
<dbReference type="Proteomes" id="UP000287651">
    <property type="component" value="Unassembled WGS sequence"/>
</dbReference>
<keyword evidence="1" id="KW-0812">Transmembrane</keyword>
<feature type="transmembrane region" description="Helical" evidence="1">
    <location>
        <begin position="60"/>
        <end position="78"/>
    </location>
</feature>
<organism evidence="2 3">
    <name type="scientific">Ensete ventricosum</name>
    <name type="common">Abyssinian banana</name>
    <name type="synonym">Musa ensete</name>
    <dbReference type="NCBI Taxonomy" id="4639"/>
    <lineage>
        <taxon>Eukaryota</taxon>
        <taxon>Viridiplantae</taxon>
        <taxon>Streptophyta</taxon>
        <taxon>Embryophyta</taxon>
        <taxon>Tracheophyta</taxon>
        <taxon>Spermatophyta</taxon>
        <taxon>Magnoliopsida</taxon>
        <taxon>Liliopsida</taxon>
        <taxon>Zingiberales</taxon>
        <taxon>Musaceae</taxon>
        <taxon>Ensete</taxon>
    </lineage>
</organism>
<keyword evidence="1" id="KW-1133">Transmembrane helix</keyword>
<dbReference type="EMBL" id="AMZH03016698">
    <property type="protein sequence ID" value="RRT44094.1"/>
    <property type="molecule type" value="Genomic_DNA"/>
</dbReference>
<reference evidence="2 3" key="1">
    <citation type="journal article" date="2014" name="Agronomy (Basel)">
        <title>A Draft Genome Sequence for Ensete ventricosum, the Drought-Tolerant Tree Against Hunger.</title>
        <authorList>
            <person name="Harrison J."/>
            <person name="Moore K.A."/>
            <person name="Paszkiewicz K."/>
            <person name="Jones T."/>
            <person name="Grant M."/>
            <person name="Ambacheew D."/>
            <person name="Muzemil S."/>
            <person name="Studholme D.J."/>
        </authorList>
    </citation>
    <scope>NUCLEOTIDE SEQUENCE [LARGE SCALE GENOMIC DNA]</scope>
</reference>
<proteinExistence type="predicted"/>
<evidence type="ECO:0000313" key="2">
    <source>
        <dbReference type="EMBL" id="RRT44094.1"/>
    </source>
</evidence>
<dbReference type="AlphaFoldDB" id="A0A426XXB1"/>
<evidence type="ECO:0000313" key="3">
    <source>
        <dbReference type="Proteomes" id="UP000287651"/>
    </source>
</evidence>
<comment type="caution">
    <text evidence="2">The sequence shown here is derived from an EMBL/GenBank/DDBJ whole genome shotgun (WGS) entry which is preliminary data.</text>
</comment>
<dbReference type="Pfam" id="PF06376">
    <property type="entry name" value="AGP"/>
    <property type="match status" value="1"/>
</dbReference>
<accession>A0A426XXB1</accession>
<protein>
    <submittedName>
        <fullName evidence="2">Uncharacterized protein</fullName>
    </submittedName>
</protein>
<feature type="transmembrane region" description="Helical" evidence="1">
    <location>
        <begin position="98"/>
        <end position="117"/>
    </location>
</feature>
<dbReference type="PANTHER" id="PTHR33374">
    <property type="entry name" value="ARABINOGALACTAN PROTEIN 20"/>
    <property type="match status" value="1"/>
</dbReference>
<dbReference type="InterPro" id="IPR009424">
    <property type="entry name" value="AGP16/20/22/41"/>
</dbReference>
<keyword evidence="1" id="KW-0472">Membrane</keyword>
<evidence type="ECO:0000256" key="1">
    <source>
        <dbReference type="SAM" id="Phobius"/>
    </source>
</evidence>
<name>A0A426XXB1_ENSVE</name>
<feature type="transmembrane region" description="Helical" evidence="1">
    <location>
        <begin position="124"/>
        <end position="141"/>
    </location>
</feature>
<gene>
    <name evidence="2" type="ORF">B296_00037330</name>
</gene>